<sequence>MGSKTAIPWCDRTFNPWRGCTHAATPECDHCYARTNVGVKLHGIGWGDDAVRVIKAESGWDEPYRWNRAAEKAGKRRRVFCGSLMDFFEKRADLWTPRARAARIMEQTPWLDWLILTKRPQHAWREWPWIKSDGTSDEQWPSNVALGTTVGHPDSLWRVEKLLKVPAAFRFLSIEPLLGELDLGLRSLQPTREYEFTQAARARIHQIIIGCESGRNRRPCKLEWAKSLVDQCDAAGLPPFVKQLDALRCRCGRVYFVGEPFRMCPECGMHECYLKPFVSTDPAEWPSWARQDFPESKEPTR</sequence>
<evidence type="ECO:0008006" key="2">
    <source>
        <dbReference type="Google" id="ProtNLM"/>
    </source>
</evidence>
<organism evidence="1">
    <name type="scientific">marine sediment metagenome</name>
    <dbReference type="NCBI Taxonomy" id="412755"/>
    <lineage>
        <taxon>unclassified sequences</taxon>
        <taxon>metagenomes</taxon>
        <taxon>ecological metagenomes</taxon>
    </lineage>
</organism>
<protein>
    <recommendedName>
        <fullName evidence="2">DUF5131 family protein</fullName>
    </recommendedName>
</protein>
<comment type="caution">
    <text evidence="1">The sequence shown here is derived from an EMBL/GenBank/DDBJ whole genome shotgun (WGS) entry which is preliminary data.</text>
</comment>
<dbReference type="InterPro" id="IPR011101">
    <property type="entry name" value="DUF5131"/>
</dbReference>
<dbReference type="Pfam" id="PF07505">
    <property type="entry name" value="DUF5131"/>
    <property type="match status" value="1"/>
</dbReference>
<evidence type="ECO:0000313" key="1">
    <source>
        <dbReference type="EMBL" id="KKN24632.1"/>
    </source>
</evidence>
<proteinExistence type="predicted"/>
<dbReference type="EMBL" id="LAZR01002870">
    <property type="protein sequence ID" value="KKN24632.1"/>
    <property type="molecule type" value="Genomic_DNA"/>
</dbReference>
<dbReference type="AlphaFoldDB" id="A0A0F9PJD7"/>
<accession>A0A0F9PJD7</accession>
<reference evidence="1" key="1">
    <citation type="journal article" date="2015" name="Nature">
        <title>Complex archaea that bridge the gap between prokaryotes and eukaryotes.</title>
        <authorList>
            <person name="Spang A."/>
            <person name="Saw J.H."/>
            <person name="Jorgensen S.L."/>
            <person name="Zaremba-Niedzwiedzka K."/>
            <person name="Martijn J."/>
            <person name="Lind A.E."/>
            <person name="van Eijk R."/>
            <person name="Schleper C."/>
            <person name="Guy L."/>
            <person name="Ettema T.J."/>
        </authorList>
    </citation>
    <scope>NUCLEOTIDE SEQUENCE</scope>
</reference>
<gene>
    <name evidence="1" type="ORF">LCGC14_0893160</name>
</gene>
<name>A0A0F9PJD7_9ZZZZ</name>